<evidence type="ECO:0000313" key="6">
    <source>
        <dbReference type="EMBL" id="MPA49072.1"/>
    </source>
</evidence>
<sequence>MMVMIVITTSTTAPPSTGTTSTSTTKTSSSRIDITWRRTGGDSSLTIIQCFPNGKVVLEVGCGAGNTIFPLVTTYPKLFVHACDFSPHAIMLVKSHSDFNEERINAFVCNVVNDNLCNRIMPSSIDVITLVFMLSAVCPKKMPLILQNLKKVLKPNGHVLLRDYATGDYAQVELQNRNRMISENFYVRGDGTCSFYFSEDFLSTLFIRAGFSIVDMNIYCRQIENRSRNITMGRYVQFLIITLPLKCVLPVTSL</sequence>
<accession>A0A5B6ZX39</accession>
<dbReference type="PANTHER" id="PTHR22809:SF8">
    <property type="entry name" value="TRNA N(3)-METHYLCYTIDINE METHYLTRANSFERASE"/>
    <property type="match status" value="1"/>
</dbReference>
<protein>
    <recommendedName>
        <fullName evidence="5">Methyltransferase type 12 domain-containing protein</fullName>
    </recommendedName>
</protein>
<reference evidence="6" key="1">
    <citation type="submission" date="2019-08" db="EMBL/GenBank/DDBJ databases">
        <title>Reference gene set and small RNA set construction with multiple tissues from Davidia involucrata Baill.</title>
        <authorList>
            <person name="Yang H."/>
            <person name="Zhou C."/>
            <person name="Li G."/>
            <person name="Wang J."/>
            <person name="Gao P."/>
            <person name="Wang M."/>
            <person name="Wang R."/>
            <person name="Zhao Y."/>
        </authorList>
    </citation>
    <scope>NUCLEOTIDE SEQUENCE</scope>
    <source>
        <tissue evidence="6">Mixed with DoveR01_LX</tissue>
    </source>
</reference>
<dbReference type="InterPro" id="IPR026113">
    <property type="entry name" value="METTL2/6/8-like"/>
</dbReference>
<proteinExistence type="inferred from homology"/>
<keyword evidence="3" id="KW-0808">Transferase</keyword>
<dbReference type="PANTHER" id="PTHR22809">
    <property type="entry name" value="METHYLTRANSFERASE-RELATED"/>
    <property type="match status" value="1"/>
</dbReference>
<name>A0A5B6ZX39_DAVIN</name>
<gene>
    <name evidence="6" type="ORF">Din_018513</name>
</gene>
<evidence type="ECO:0000256" key="4">
    <source>
        <dbReference type="SAM" id="MobiDB-lite"/>
    </source>
</evidence>
<dbReference type="GO" id="GO:0008173">
    <property type="term" value="F:RNA methyltransferase activity"/>
    <property type="evidence" value="ECO:0007669"/>
    <property type="project" value="UniProtKB-ARBA"/>
</dbReference>
<dbReference type="GO" id="GO:0008757">
    <property type="term" value="F:S-adenosylmethionine-dependent methyltransferase activity"/>
    <property type="evidence" value="ECO:0007669"/>
    <property type="project" value="UniProtKB-ARBA"/>
</dbReference>
<dbReference type="AlphaFoldDB" id="A0A5B6ZX39"/>
<dbReference type="CDD" id="cd02440">
    <property type="entry name" value="AdoMet_MTases"/>
    <property type="match status" value="1"/>
</dbReference>
<organism evidence="6">
    <name type="scientific">Davidia involucrata</name>
    <name type="common">Dove tree</name>
    <dbReference type="NCBI Taxonomy" id="16924"/>
    <lineage>
        <taxon>Eukaryota</taxon>
        <taxon>Viridiplantae</taxon>
        <taxon>Streptophyta</taxon>
        <taxon>Embryophyta</taxon>
        <taxon>Tracheophyta</taxon>
        <taxon>Spermatophyta</taxon>
        <taxon>Magnoliopsida</taxon>
        <taxon>eudicotyledons</taxon>
        <taxon>Gunneridae</taxon>
        <taxon>Pentapetalae</taxon>
        <taxon>asterids</taxon>
        <taxon>Cornales</taxon>
        <taxon>Nyssaceae</taxon>
        <taxon>Davidia</taxon>
    </lineage>
</organism>
<dbReference type="Pfam" id="PF08242">
    <property type="entry name" value="Methyltransf_12"/>
    <property type="match status" value="1"/>
</dbReference>
<evidence type="ECO:0000256" key="2">
    <source>
        <dbReference type="ARBA" id="ARBA00022603"/>
    </source>
</evidence>
<evidence type="ECO:0000256" key="1">
    <source>
        <dbReference type="ARBA" id="ARBA00009725"/>
    </source>
</evidence>
<dbReference type="InterPro" id="IPR013217">
    <property type="entry name" value="Methyltransf_12"/>
</dbReference>
<dbReference type="GO" id="GO:0032259">
    <property type="term" value="P:methylation"/>
    <property type="evidence" value="ECO:0007669"/>
    <property type="project" value="UniProtKB-KW"/>
</dbReference>
<keyword evidence="2" id="KW-0489">Methyltransferase</keyword>
<dbReference type="EMBL" id="GHES01018513">
    <property type="protein sequence ID" value="MPA49072.1"/>
    <property type="molecule type" value="Transcribed_RNA"/>
</dbReference>
<feature type="domain" description="Methyltransferase type 12" evidence="5">
    <location>
        <begin position="58"/>
        <end position="159"/>
    </location>
</feature>
<dbReference type="InterPro" id="IPR029063">
    <property type="entry name" value="SAM-dependent_MTases_sf"/>
</dbReference>
<dbReference type="SUPFAM" id="SSF53335">
    <property type="entry name" value="S-adenosyl-L-methionine-dependent methyltransferases"/>
    <property type="match status" value="1"/>
</dbReference>
<dbReference type="Gene3D" id="3.40.50.150">
    <property type="entry name" value="Vaccinia Virus protein VP39"/>
    <property type="match status" value="1"/>
</dbReference>
<comment type="similarity">
    <text evidence="1">Belongs to the methyltransferase superfamily. METL family.</text>
</comment>
<evidence type="ECO:0000256" key="3">
    <source>
        <dbReference type="ARBA" id="ARBA00022679"/>
    </source>
</evidence>
<evidence type="ECO:0000259" key="5">
    <source>
        <dbReference type="Pfam" id="PF08242"/>
    </source>
</evidence>
<feature type="region of interest" description="Disordered" evidence="4">
    <location>
        <begin position="7"/>
        <end position="30"/>
    </location>
</feature>